<feature type="domain" description="TF-B3" evidence="6">
    <location>
        <begin position="131"/>
        <end position="222"/>
    </location>
</feature>
<keyword evidence="5" id="KW-0539">Nucleus</keyword>
<keyword evidence="4" id="KW-0804">Transcription</keyword>
<evidence type="ECO:0000256" key="3">
    <source>
        <dbReference type="ARBA" id="ARBA00023125"/>
    </source>
</evidence>
<evidence type="ECO:0000256" key="2">
    <source>
        <dbReference type="ARBA" id="ARBA00023015"/>
    </source>
</evidence>
<dbReference type="Pfam" id="PF02362">
    <property type="entry name" value="B3"/>
    <property type="match status" value="1"/>
</dbReference>
<evidence type="ECO:0000256" key="1">
    <source>
        <dbReference type="ARBA" id="ARBA00004123"/>
    </source>
</evidence>
<evidence type="ECO:0000256" key="4">
    <source>
        <dbReference type="ARBA" id="ARBA00023163"/>
    </source>
</evidence>
<keyword evidence="2" id="KW-0805">Transcription regulation</keyword>
<dbReference type="PANTHER" id="PTHR31391">
    <property type="entry name" value="B3 DOMAIN-CONTAINING PROTEIN OS11G0197600-RELATED"/>
    <property type="match status" value="1"/>
</dbReference>
<proteinExistence type="predicted"/>
<accession>A0A835HIB9</accession>
<gene>
    <name evidence="7" type="ORF">IFM89_017734</name>
</gene>
<keyword evidence="8" id="KW-1185">Reference proteome</keyword>
<name>A0A835HIB9_9MAGN</name>
<organism evidence="7 8">
    <name type="scientific">Coptis chinensis</name>
    <dbReference type="NCBI Taxonomy" id="261450"/>
    <lineage>
        <taxon>Eukaryota</taxon>
        <taxon>Viridiplantae</taxon>
        <taxon>Streptophyta</taxon>
        <taxon>Embryophyta</taxon>
        <taxon>Tracheophyta</taxon>
        <taxon>Spermatophyta</taxon>
        <taxon>Magnoliopsida</taxon>
        <taxon>Ranunculales</taxon>
        <taxon>Ranunculaceae</taxon>
        <taxon>Coptidoideae</taxon>
        <taxon>Coptis</taxon>
    </lineage>
</organism>
<dbReference type="SUPFAM" id="SSF101936">
    <property type="entry name" value="DNA-binding pseudobarrel domain"/>
    <property type="match status" value="2"/>
</dbReference>
<dbReference type="OrthoDB" id="1909330at2759"/>
<dbReference type="EMBL" id="JADFTS010000007">
    <property type="protein sequence ID" value="KAF9597388.1"/>
    <property type="molecule type" value="Genomic_DNA"/>
</dbReference>
<evidence type="ECO:0000313" key="7">
    <source>
        <dbReference type="EMBL" id="KAF9597388.1"/>
    </source>
</evidence>
<sequence>MVKAKTTTYEEVRKQRMEENKKIMEQYNLTKLAQDVRNVSMKPSPVMKRAKPRSSITEMIVMEARRSSRIASLPAPVYKDTGVGILERRKRYNVPKRDLSGRVYASPEARMDAIERAEELESKLENGFPTLVKPMLPSHVSGGFWLGLPKQFCVDHLSTRDDVITLVDDNGEEYDTVYLARKTGLSGGWKGFSVAHDLVDGDALVFEVVKPTEFKVLKKMVKAQMTTYEEVRKQRIEENKKRMEEFNITKLALDVRKESMRPSPMKRVKPRSCLKELVVMEARRSSRIASLPAPVYKDMDPIGVIERPRAARRHFNKQRRDLSNRVYASHEARHDTTDRAEELESILENPCFVKPMTQSHVTGGFWLGLPKGFCAKNLPRRDDTITLVDEEGVEYPPR</sequence>
<comment type="caution">
    <text evidence="7">The sequence shown here is derived from an EMBL/GenBank/DDBJ whole genome shotgun (WGS) entry which is preliminary data.</text>
</comment>
<reference evidence="7 8" key="1">
    <citation type="submission" date="2020-10" db="EMBL/GenBank/DDBJ databases">
        <title>The Coptis chinensis genome and diversification of protoberbering-type alkaloids.</title>
        <authorList>
            <person name="Wang B."/>
            <person name="Shu S."/>
            <person name="Song C."/>
            <person name="Liu Y."/>
        </authorList>
    </citation>
    <scope>NUCLEOTIDE SEQUENCE [LARGE SCALE GENOMIC DNA]</scope>
    <source>
        <strain evidence="7">HL-2020</strain>
        <tissue evidence="7">Leaf</tissue>
    </source>
</reference>
<dbReference type="GO" id="GO:0003677">
    <property type="term" value="F:DNA binding"/>
    <property type="evidence" value="ECO:0007669"/>
    <property type="project" value="UniProtKB-KW"/>
</dbReference>
<dbReference type="SMART" id="SM01019">
    <property type="entry name" value="B3"/>
    <property type="match status" value="1"/>
</dbReference>
<dbReference type="Gene3D" id="2.40.330.10">
    <property type="entry name" value="DNA-binding pseudobarrel domain"/>
    <property type="match status" value="2"/>
</dbReference>
<dbReference type="AlphaFoldDB" id="A0A835HIB9"/>
<dbReference type="Proteomes" id="UP000631114">
    <property type="component" value="Unassembled WGS sequence"/>
</dbReference>
<dbReference type="CDD" id="cd10017">
    <property type="entry name" value="B3_DNA"/>
    <property type="match status" value="2"/>
</dbReference>
<dbReference type="GO" id="GO:0005634">
    <property type="term" value="C:nucleus"/>
    <property type="evidence" value="ECO:0007669"/>
    <property type="project" value="UniProtKB-SubCell"/>
</dbReference>
<dbReference type="InterPro" id="IPR003340">
    <property type="entry name" value="B3_DNA-bd"/>
</dbReference>
<protein>
    <recommendedName>
        <fullName evidence="6">TF-B3 domain-containing protein</fullName>
    </recommendedName>
</protein>
<evidence type="ECO:0000259" key="6">
    <source>
        <dbReference type="PROSITE" id="PS50863"/>
    </source>
</evidence>
<dbReference type="PROSITE" id="PS50863">
    <property type="entry name" value="B3"/>
    <property type="match status" value="1"/>
</dbReference>
<keyword evidence="3" id="KW-0238">DNA-binding</keyword>
<dbReference type="InterPro" id="IPR044837">
    <property type="entry name" value="REM16-like"/>
</dbReference>
<dbReference type="PANTHER" id="PTHR31391:SF4">
    <property type="entry name" value="B3 DOMAIN-CONTAINING PROTEIN OS03G0184500"/>
    <property type="match status" value="1"/>
</dbReference>
<comment type="subcellular location">
    <subcellularLocation>
        <location evidence="1">Nucleus</location>
    </subcellularLocation>
</comment>
<dbReference type="InterPro" id="IPR015300">
    <property type="entry name" value="DNA-bd_pseudobarrel_sf"/>
</dbReference>
<evidence type="ECO:0000313" key="8">
    <source>
        <dbReference type="Proteomes" id="UP000631114"/>
    </source>
</evidence>
<evidence type="ECO:0000256" key="5">
    <source>
        <dbReference type="ARBA" id="ARBA00023242"/>
    </source>
</evidence>